<sequence>MEESVPQEREDGFYVRKGRKRSMLRPSPPSSSEEEEEAKRQKTNRDALLEKIHPLAEPKPTKEEEEKRGKAAPPEEEDWERIYSYEEKRVKTYLDRDRQRCINWEKKNRSWEIQKGLIPSFEEEEMLQKPLILVLGKEEEGREEAKRKKAAPPEDWEKEYSYEEMMLKARLDKQGYGEWEKKHRLWEMLNYLVPVAEGDKKEEQRQYEIRYLLALLSLRDPVVAKELLEKRLDKLLKKEPISDILDLLESNIIKLPPGEGDPTIPLTPEGLQYLRDNAHPVPVLSREEQREKFAPQAKAEGRCLDGSYLSPYCKCNKQSYHFDRTEMEDYPPEYHPIWLAYCRQLTQSHVFDIDDFLCGRIAPLELMEGLGDMTEILLGLANHVIEDYNEKEYNVFKYKVLKIEKVNCSPTNAYYMTVKVLNLTLGTPIETFQIHAGTHYADTGKIIYCCRPKEE</sequence>
<feature type="compositionally biased region" description="Basic and acidic residues" evidence="1">
    <location>
        <begin position="37"/>
        <end position="69"/>
    </location>
</feature>
<feature type="region of interest" description="Disordered" evidence="1">
    <location>
        <begin position="1"/>
        <end position="79"/>
    </location>
</feature>
<evidence type="ECO:0000313" key="2">
    <source>
        <dbReference type="EMBL" id="PHT31219.1"/>
    </source>
</evidence>
<keyword evidence="3" id="KW-1185">Reference proteome</keyword>
<reference evidence="3" key="2">
    <citation type="journal article" date="2017" name="J. Anim. Genet.">
        <title>Multiple reference genome sequences of hot pepper reveal the massive evolution of plant disease resistance genes by retroduplication.</title>
        <authorList>
            <person name="Kim S."/>
            <person name="Park J."/>
            <person name="Yeom S.-I."/>
            <person name="Kim Y.-M."/>
            <person name="Seo E."/>
            <person name="Kim K.-T."/>
            <person name="Kim M.-S."/>
            <person name="Lee J.M."/>
            <person name="Cheong K."/>
            <person name="Shin H.-S."/>
            <person name="Kim S.-B."/>
            <person name="Han K."/>
            <person name="Lee J."/>
            <person name="Park M."/>
            <person name="Lee H.-A."/>
            <person name="Lee H.-Y."/>
            <person name="Lee Y."/>
            <person name="Oh S."/>
            <person name="Lee J.H."/>
            <person name="Choi E."/>
            <person name="Choi E."/>
            <person name="Lee S.E."/>
            <person name="Jeon J."/>
            <person name="Kim H."/>
            <person name="Choi G."/>
            <person name="Song H."/>
            <person name="Lee J."/>
            <person name="Lee S.-C."/>
            <person name="Kwon J.-K."/>
            <person name="Lee H.-Y."/>
            <person name="Koo N."/>
            <person name="Hong Y."/>
            <person name="Kim R.W."/>
            <person name="Kang W.-H."/>
            <person name="Huh J.H."/>
            <person name="Kang B.-C."/>
            <person name="Yang T.-J."/>
            <person name="Lee Y.-H."/>
            <person name="Bennetzen J.L."/>
            <person name="Choi D."/>
        </authorList>
    </citation>
    <scope>NUCLEOTIDE SEQUENCE [LARGE SCALE GENOMIC DNA]</scope>
    <source>
        <strain evidence="3">cv. PBC81</strain>
    </source>
</reference>
<dbReference type="InterPro" id="IPR006462">
    <property type="entry name" value="MS5"/>
</dbReference>
<protein>
    <submittedName>
        <fullName evidence="2">Uncharacterized protein</fullName>
    </submittedName>
</protein>
<evidence type="ECO:0000313" key="3">
    <source>
        <dbReference type="Proteomes" id="UP000224567"/>
    </source>
</evidence>
<reference evidence="2 3" key="1">
    <citation type="journal article" date="2017" name="Genome Biol.">
        <title>New reference genome sequences of hot pepper reveal the massive evolution of plant disease-resistance genes by retroduplication.</title>
        <authorList>
            <person name="Kim S."/>
            <person name="Park J."/>
            <person name="Yeom S.I."/>
            <person name="Kim Y.M."/>
            <person name="Seo E."/>
            <person name="Kim K.T."/>
            <person name="Kim M.S."/>
            <person name="Lee J.M."/>
            <person name="Cheong K."/>
            <person name="Shin H.S."/>
            <person name="Kim S.B."/>
            <person name="Han K."/>
            <person name="Lee J."/>
            <person name="Park M."/>
            <person name="Lee H.A."/>
            <person name="Lee H.Y."/>
            <person name="Lee Y."/>
            <person name="Oh S."/>
            <person name="Lee J.H."/>
            <person name="Choi E."/>
            <person name="Choi E."/>
            <person name="Lee S.E."/>
            <person name="Jeon J."/>
            <person name="Kim H."/>
            <person name="Choi G."/>
            <person name="Song H."/>
            <person name="Lee J."/>
            <person name="Lee S.C."/>
            <person name="Kwon J.K."/>
            <person name="Lee H.Y."/>
            <person name="Koo N."/>
            <person name="Hong Y."/>
            <person name="Kim R.W."/>
            <person name="Kang W.H."/>
            <person name="Huh J.H."/>
            <person name="Kang B.C."/>
            <person name="Yang T.J."/>
            <person name="Lee Y.H."/>
            <person name="Bennetzen J.L."/>
            <person name="Choi D."/>
        </authorList>
    </citation>
    <scope>NUCLEOTIDE SEQUENCE [LARGE SCALE GENOMIC DNA]</scope>
    <source>
        <strain evidence="3">cv. PBC81</strain>
    </source>
</reference>
<name>A0A2G2VE64_CAPBA</name>
<dbReference type="EMBL" id="MLFT02000012">
    <property type="protein sequence ID" value="PHT31219.1"/>
    <property type="molecule type" value="Genomic_DNA"/>
</dbReference>
<dbReference type="Proteomes" id="UP000224567">
    <property type="component" value="Unassembled WGS sequence"/>
</dbReference>
<organism evidence="2 3">
    <name type="scientific">Capsicum baccatum</name>
    <name type="common">Peruvian pepper</name>
    <dbReference type="NCBI Taxonomy" id="33114"/>
    <lineage>
        <taxon>Eukaryota</taxon>
        <taxon>Viridiplantae</taxon>
        <taxon>Streptophyta</taxon>
        <taxon>Embryophyta</taxon>
        <taxon>Tracheophyta</taxon>
        <taxon>Spermatophyta</taxon>
        <taxon>Magnoliopsida</taxon>
        <taxon>eudicotyledons</taxon>
        <taxon>Gunneridae</taxon>
        <taxon>Pentapetalae</taxon>
        <taxon>asterids</taxon>
        <taxon>lamiids</taxon>
        <taxon>Solanales</taxon>
        <taxon>Solanaceae</taxon>
        <taxon>Solanoideae</taxon>
        <taxon>Capsiceae</taxon>
        <taxon>Capsicum</taxon>
    </lineage>
</organism>
<dbReference type="PANTHER" id="PTHR31260:SF75">
    <property type="match status" value="1"/>
</dbReference>
<gene>
    <name evidence="2" type="ORF">CQW23_27556</name>
</gene>
<feature type="compositionally biased region" description="Basic and acidic residues" evidence="1">
    <location>
        <begin position="1"/>
        <end position="14"/>
    </location>
</feature>
<dbReference type="OrthoDB" id="1292059at2759"/>
<comment type="caution">
    <text evidence="2">The sequence shown here is derived from an EMBL/GenBank/DDBJ whole genome shotgun (WGS) entry which is preliminary data.</text>
</comment>
<proteinExistence type="predicted"/>
<accession>A0A2G2VE64</accession>
<dbReference type="PANTHER" id="PTHR31260">
    <property type="entry name" value="CYSTATIN/MONELLIN SUPERFAMILY PROTEIN"/>
    <property type="match status" value="1"/>
</dbReference>
<dbReference type="AlphaFoldDB" id="A0A2G2VE64"/>
<evidence type="ECO:0000256" key="1">
    <source>
        <dbReference type="SAM" id="MobiDB-lite"/>
    </source>
</evidence>
<feature type="non-terminal residue" evidence="2">
    <location>
        <position position="455"/>
    </location>
</feature>